<evidence type="ECO:0000313" key="3">
    <source>
        <dbReference type="Proteomes" id="UP000198668"/>
    </source>
</evidence>
<proteinExistence type="predicted"/>
<dbReference type="Gene3D" id="3.40.50.11820">
    <property type="match status" value="1"/>
</dbReference>
<dbReference type="InterPro" id="IPR043149">
    <property type="entry name" value="TagF_N"/>
</dbReference>
<dbReference type="Pfam" id="PF18674">
    <property type="entry name" value="TarS_C1"/>
    <property type="match status" value="1"/>
</dbReference>
<dbReference type="PANTHER" id="PTHR37316">
    <property type="entry name" value="TEICHOIC ACID GLYCEROL-PHOSPHATE PRIMASE"/>
    <property type="match status" value="1"/>
</dbReference>
<dbReference type="Pfam" id="PF04464">
    <property type="entry name" value="Glyphos_transf"/>
    <property type="match status" value="1"/>
</dbReference>
<dbReference type="GO" id="GO:0047355">
    <property type="term" value="F:CDP-glycerol glycerophosphotransferase activity"/>
    <property type="evidence" value="ECO:0007669"/>
    <property type="project" value="InterPro"/>
</dbReference>
<dbReference type="SUPFAM" id="SSF53756">
    <property type="entry name" value="UDP-Glycosyltransferase/glycogen phosphorylase"/>
    <property type="match status" value="1"/>
</dbReference>
<name>A0A1I3C7A0_9LACT</name>
<organism evidence="2 3">
    <name type="scientific">Pisciglobus halotolerans</name>
    <dbReference type="NCBI Taxonomy" id="745365"/>
    <lineage>
        <taxon>Bacteria</taxon>
        <taxon>Bacillati</taxon>
        <taxon>Bacillota</taxon>
        <taxon>Bacilli</taxon>
        <taxon>Lactobacillales</taxon>
        <taxon>Carnobacteriaceae</taxon>
    </lineage>
</organism>
<dbReference type="Proteomes" id="UP000198668">
    <property type="component" value="Unassembled WGS sequence"/>
</dbReference>
<dbReference type="OrthoDB" id="9811865at2"/>
<reference evidence="2 3" key="1">
    <citation type="submission" date="2016-10" db="EMBL/GenBank/DDBJ databases">
        <authorList>
            <person name="de Groot N.N."/>
        </authorList>
    </citation>
    <scope>NUCLEOTIDE SEQUENCE [LARGE SCALE GENOMIC DNA]</scope>
    <source>
        <strain evidence="2 3">DSM 27630</strain>
    </source>
</reference>
<dbReference type="GO" id="GO:0016020">
    <property type="term" value="C:membrane"/>
    <property type="evidence" value="ECO:0007669"/>
    <property type="project" value="InterPro"/>
</dbReference>
<keyword evidence="3" id="KW-1185">Reference proteome</keyword>
<feature type="domain" description="TarS C-terminal" evidence="1">
    <location>
        <begin position="165"/>
        <end position="311"/>
    </location>
</feature>
<dbReference type="PANTHER" id="PTHR37316:SF3">
    <property type="entry name" value="TEICHOIC ACID GLYCEROL-PHOSPHATE TRANSFERASE"/>
    <property type="match status" value="1"/>
</dbReference>
<protein>
    <submittedName>
        <fullName evidence="2">CDP-glycerol glycerophosphotransferase, TagB/SpsB family</fullName>
    </submittedName>
</protein>
<gene>
    <name evidence="2" type="ORF">SAMN04489868_11437</name>
</gene>
<dbReference type="InterPro" id="IPR007554">
    <property type="entry name" value="Glycerophosphate_synth"/>
</dbReference>
<dbReference type="InterPro" id="IPR041038">
    <property type="entry name" value="TarS_C1"/>
</dbReference>
<dbReference type="RefSeq" id="WP_092092261.1">
    <property type="nucleotide sequence ID" value="NZ_FOQE01000014.1"/>
</dbReference>
<evidence type="ECO:0000313" key="2">
    <source>
        <dbReference type="EMBL" id="SFH70283.1"/>
    </source>
</evidence>
<dbReference type="InterPro" id="IPR051612">
    <property type="entry name" value="Teichoic_Acid_Biosynth"/>
</dbReference>
<dbReference type="AlphaFoldDB" id="A0A1I3C7A0"/>
<sequence length="697" mass="80890">MNRNETDSLHNLSEKNLHPLFSIRKNEDQIEVSLKLLNKDEIKMKDFFIIHRETGKRETFDAVRLEDGSFAFCLSLYNLFADTAKEKTKEHIEFFFSLEIRDGENWHTEEYPLSLNLFQQFDSLGLSQSTIDGNTIIPYFSRRNDIFCLAVNVPIRSTRFIRDHTIEAISVSKESLKASGRLAVKAFTVNRIDVLTVGRRSGKETVIHTEHQFEHRDEHEKHLSYYTYDFSLSLQTFTREHFVKNKQDEDVDFYLTVYLNGLYSPTVIPLAHPSEPVPKNFYRDFGISYGRSTAVLSFYFTGIQQALTLAISVYEKEIYTEYRESAPASWLMHTLYEKRNIWVIGETPLTAKGNGWHFFRYMREEHPEIETYYVLDEQSPDFAKVAAVDPEAILIFKSKKYIQTLLASRVILTTGEPYAIYPSRSPLAVEHIRAKHVLLGKNVLGLNDLSQTIGYTEKTFRNDLLLVSSKTEERYVQQTLGYPEKMIRKTGLAKFDELLSDAPSDKIQRRLLILPENRWTGAFDPRDDLKQTAKAFLSLLNDADFQAFTATHHLEVVVALPTSLKQYETAFEETDVTLVQQDQEEMIDLFKTSLLLITDADARAFDFSFLEKPVLFYQPETDERRVTNEANVRHTYLNELPGEIAVTKDSLLHLLELLANDQFNMSRKNRQKMDALFEYRDAHSNERIFKAVQTFLS</sequence>
<dbReference type="EMBL" id="FOQE01000014">
    <property type="protein sequence ID" value="SFH70283.1"/>
    <property type="molecule type" value="Genomic_DNA"/>
</dbReference>
<keyword evidence="2" id="KW-0808">Transferase</keyword>
<evidence type="ECO:0000259" key="1">
    <source>
        <dbReference type="Pfam" id="PF18674"/>
    </source>
</evidence>
<accession>A0A1I3C7A0</accession>